<reference evidence="2" key="2">
    <citation type="submission" date="2020-10" db="EMBL/GenBank/DDBJ databases">
        <authorList>
            <person name="Cooper E.A."/>
            <person name="Brenton Z.W."/>
            <person name="Flinn B.S."/>
            <person name="Jenkins J."/>
            <person name="Shu S."/>
            <person name="Flowers D."/>
            <person name="Luo F."/>
            <person name="Wang Y."/>
            <person name="Xia P."/>
            <person name="Barry K."/>
            <person name="Daum C."/>
            <person name="Lipzen A."/>
            <person name="Yoshinaga Y."/>
            <person name="Schmutz J."/>
            <person name="Saski C."/>
            <person name="Vermerris W."/>
            <person name="Kresovich S."/>
        </authorList>
    </citation>
    <scope>NUCLEOTIDE SEQUENCE</scope>
</reference>
<feature type="region of interest" description="Disordered" evidence="1">
    <location>
        <begin position="1"/>
        <end position="21"/>
    </location>
</feature>
<reference evidence="2" key="1">
    <citation type="journal article" date="2019" name="BMC Genomics">
        <title>A new reference genome for Sorghum bicolor reveals high levels of sequence similarity between sweet and grain genotypes: implications for the genetics of sugar metabolism.</title>
        <authorList>
            <person name="Cooper E.A."/>
            <person name="Brenton Z.W."/>
            <person name="Flinn B.S."/>
            <person name="Jenkins J."/>
            <person name="Shu S."/>
            <person name="Flowers D."/>
            <person name="Luo F."/>
            <person name="Wang Y."/>
            <person name="Xia P."/>
            <person name="Barry K."/>
            <person name="Daum C."/>
            <person name="Lipzen A."/>
            <person name="Yoshinaga Y."/>
            <person name="Schmutz J."/>
            <person name="Saski C."/>
            <person name="Vermerris W."/>
            <person name="Kresovich S."/>
        </authorList>
    </citation>
    <scope>NUCLEOTIDE SEQUENCE</scope>
</reference>
<proteinExistence type="predicted"/>
<dbReference type="EMBL" id="CM027682">
    <property type="protein sequence ID" value="KAG0537091.1"/>
    <property type="molecule type" value="Genomic_DNA"/>
</dbReference>
<dbReference type="Proteomes" id="UP000807115">
    <property type="component" value="Chromosome 3"/>
</dbReference>
<sequence length="92" mass="9770">MGPVSAPTSPNMAGQLPPPGCSKDDFLEHFFAFPSTASAAARGHAGAGAARGPPLPPCPQPRRRRRGQAGELPSPKPTIRDFVDFREEIDFC</sequence>
<dbReference type="AlphaFoldDB" id="A0A921RBF0"/>
<name>A0A921RBF0_SORBI</name>
<accession>A0A921RBF0</accession>
<organism evidence="2 3">
    <name type="scientific">Sorghum bicolor</name>
    <name type="common">Sorghum</name>
    <name type="synonym">Sorghum vulgare</name>
    <dbReference type="NCBI Taxonomy" id="4558"/>
    <lineage>
        <taxon>Eukaryota</taxon>
        <taxon>Viridiplantae</taxon>
        <taxon>Streptophyta</taxon>
        <taxon>Embryophyta</taxon>
        <taxon>Tracheophyta</taxon>
        <taxon>Spermatophyta</taxon>
        <taxon>Magnoliopsida</taxon>
        <taxon>Liliopsida</taxon>
        <taxon>Poales</taxon>
        <taxon>Poaceae</taxon>
        <taxon>PACMAD clade</taxon>
        <taxon>Panicoideae</taxon>
        <taxon>Andropogonodae</taxon>
        <taxon>Andropogoneae</taxon>
        <taxon>Sorghinae</taxon>
        <taxon>Sorghum</taxon>
    </lineage>
</organism>
<feature type="compositionally biased region" description="Polar residues" evidence="1">
    <location>
        <begin position="1"/>
        <end position="12"/>
    </location>
</feature>
<comment type="caution">
    <text evidence="2">The sequence shown here is derived from an EMBL/GenBank/DDBJ whole genome shotgun (WGS) entry which is preliminary data.</text>
</comment>
<feature type="region of interest" description="Disordered" evidence="1">
    <location>
        <begin position="41"/>
        <end position="80"/>
    </location>
</feature>
<evidence type="ECO:0000313" key="2">
    <source>
        <dbReference type="EMBL" id="KAG0537091.1"/>
    </source>
</evidence>
<evidence type="ECO:0000313" key="3">
    <source>
        <dbReference type="Proteomes" id="UP000807115"/>
    </source>
</evidence>
<feature type="compositionally biased region" description="Low complexity" evidence="1">
    <location>
        <begin position="41"/>
        <end position="52"/>
    </location>
</feature>
<protein>
    <submittedName>
        <fullName evidence="2">Uncharacterized protein</fullName>
    </submittedName>
</protein>
<gene>
    <name evidence="2" type="ORF">BDA96_03G118200</name>
</gene>
<evidence type="ECO:0000256" key="1">
    <source>
        <dbReference type="SAM" id="MobiDB-lite"/>
    </source>
</evidence>